<dbReference type="PANTHER" id="PTHR44040">
    <property type="entry name" value="RETINOBLASTOMA-BINDING PROTEIN 5"/>
    <property type="match status" value="1"/>
</dbReference>
<dbReference type="FunCoup" id="D8RR87">
    <property type="interactions" value="4095"/>
</dbReference>
<dbReference type="InterPro" id="IPR015943">
    <property type="entry name" value="WD40/YVTN_repeat-like_dom_sf"/>
</dbReference>
<dbReference type="HOGENOM" id="CLU_364262_0_0_1"/>
<feature type="region of interest" description="Disordered" evidence="5">
    <location>
        <begin position="335"/>
        <end position="468"/>
    </location>
</feature>
<evidence type="ECO:0000256" key="2">
    <source>
        <dbReference type="ARBA" id="ARBA00022574"/>
    </source>
</evidence>
<dbReference type="eggNOG" id="KOG1273">
    <property type="taxonomic scope" value="Eukaryota"/>
</dbReference>
<dbReference type="STRING" id="88036.D8RR87"/>
<reference evidence="6 7" key="1">
    <citation type="journal article" date="2011" name="Science">
        <title>The Selaginella genome identifies genetic changes associated with the evolution of vascular plants.</title>
        <authorList>
            <person name="Banks J.A."/>
            <person name="Nishiyama T."/>
            <person name="Hasebe M."/>
            <person name="Bowman J.L."/>
            <person name="Gribskov M."/>
            <person name="dePamphilis C."/>
            <person name="Albert V.A."/>
            <person name="Aono N."/>
            <person name="Aoyama T."/>
            <person name="Ambrose B.A."/>
            <person name="Ashton N.W."/>
            <person name="Axtell M.J."/>
            <person name="Barker E."/>
            <person name="Barker M.S."/>
            <person name="Bennetzen J.L."/>
            <person name="Bonawitz N.D."/>
            <person name="Chapple C."/>
            <person name="Cheng C."/>
            <person name="Correa L.G."/>
            <person name="Dacre M."/>
            <person name="DeBarry J."/>
            <person name="Dreyer I."/>
            <person name="Elias M."/>
            <person name="Engstrom E.M."/>
            <person name="Estelle M."/>
            <person name="Feng L."/>
            <person name="Finet C."/>
            <person name="Floyd S.K."/>
            <person name="Frommer W.B."/>
            <person name="Fujita T."/>
            <person name="Gramzow L."/>
            <person name="Gutensohn M."/>
            <person name="Harholt J."/>
            <person name="Hattori M."/>
            <person name="Heyl A."/>
            <person name="Hirai T."/>
            <person name="Hiwatashi Y."/>
            <person name="Ishikawa M."/>
            <person name="Iwata M."/>
            <person name="Karol K.G."/>
            <person name="Koehler B."/>
            <person name="Kolukisaoglu U."/>
            <person name="Kubo M."/>
            <person name="Kurata T."/>
            <person name="Lalonde S."/>
            <person name="Li K."/>
            <person name="Li Y."/>
            <person name="Litt A."/>
            <person name="Lyons E."/>
            <person name="Manning G."/>
            <person name="Maruyama T."/>
            <person name="Michael T.P."/>
            <person name="Mikami K."/>
            <person name="Miyazaki S."/>
            <person name="Morinaga S."/>
            <person name="Murata T."/>
            <person name="Mueller-Roeber B."/>
            <person name="Nelson D.R."/>
            <person name="Obara M."/>
            <person name="Oguri Y."/>
            <person name="Olmstead R.G."/>
            <person name="Onodera N."/>
            <person name="Petersen B.L."/>
            <person name="Pils B."/>
            <person name="Prigge M."/>
            <person name="Rensing S.A."/>
            <person name="Riano-Pachon D.M."/>
            <person name="Roberts A.W."/>
            <person name="Sato Y."/>
            <person name="Scheller H.V."/>
            <person name="Schulz B."/>
            <person name="Schulz C."/>
            <person name="Shakirov E.V."/>
            <person name="Shibagaki N."/>
            <person name="Shinohara N."/>
            <person name="Shippen D.E."/>
            <person name="Soerensen I."/>
            <person name="Sotooka R."/>
            <person name="Sugimoto N."/>
            <person name="Sugita M."/>
            <person name="Sumikawa N."/>
            <person name="Tanurdzic M."/>
            <person name="Theissen G."/>
            <person name="Ulvskov P."/>
            <person name="Wakazuki S."/>
            <person name="Weng J.K."/>
            <person name="Willats W.W."/>
            <person name="Wipf D."/>
            <person name="Wolf P.G."/>
            <person name="Yang L."/>
            <person name="Zimmer A.D."/>
            <person name="Zhu Q."/>
            <person name="Mitros T."/>
            <person name="Hellsten U."/>
            <person name="Loque D."/>
            <person name="Otillar R."/>
            <person name="Salamov A."/>
            <person name="Schmutz J."/>
            <person name="Shapiro H."/>
            <person name="Lindquist E."/>
            <person name="Lucas S."/>
            <person name="Rokhsar D."/>
            <person name="Grigoriev I.V."/>
        </authorList>
    </citation>
    <scope>NUCLEOTIDE SEQUENCE [LARGE SCALE GENOMIC DNA]</scope>
</reference>
<organism evidence="7">
    <name type="scientific">Selaginella moellendorffii</name>
    <name type="common">Spikemoss</name>
    <dbReference type="NCBI Taxonomy" id="88036"/>
    <lineage>
        <taxon>Eukaryota</taxon>
        <taxon>Viridiplantae</taxon>
        <taxon>Streptophyta</taxon>
        <taxon>Embryophyta</taxon>
        <taxon>Tracheophyta</taxon>
        <taxon>Lycopodiopsida</taxon>
        <taxon>Selaginellales</taxon>
        <taxon>Selaginellaceae</taxon>
        <taxon>Selaginella</taxon>
    </lineage>
</organism>
<dbReference type="InterPro" id="IPR037850">
    <property type="entry name" value="RBBP5/Swd1"/>
</dbReference>
<feature type="region of interest" description="Disordered" evidence="5">
    <location>
        <begin position="599"/>
        <end position="625"/>
    </location>
</feature>
<dbReference type="Pfam" id="PF00400">
    <property type="entry name" value="WD40"/>
    <property type="match status" value="2"/>
</dbReference>
<evidence type="ECO:0000256" key="5">
    <source>
        <dbReference type="SAM" id="MobiDB-lite"/>
    </source>
</evidence>
<sequence length="767" mass="84315">MDKSLSCWDVAKGVKIASTTLHQTALHARFHPGRKRPLLCLACPLSSAPLLIDLSTGESYQLPLSASPKTPEAATGQAAKGKAEASSYSFSGASFNKKGDLIFVGNSKGEVLIVDTDTRQVRRTVQVPGGATVRQIVFSRNGHYVLTNSSDRVIRVFENLLPRENAAAALAEDPEKCDVLSSPKEFSDGVLKAVWKTACFSNDAEFVVAASGAKGEHKIQVWNREFGQLARMLECPKEGLIDIAWHPTRSILASVSMSGLIYIWAKDYTENWSAFAPDFRELEENEEYVEREDEFDLNAEAEKAKPVQADDDADIDITTTEKVAVFSDSDESQDNLYFLPTVPQPDSPVPEEPSQAPASPPKVQASHPSESNDSPESEEQNQIELTTIVQQSASPPEEEVGANGRIKRKRKLSEKAAELQAEIGRKSKTKGVKTKSTRSVNGGEEDEAQEDIQEEPSPSLGLKKLNKRPQRVKQKTARVVRLLAEMQAASETLGALKCYHCRKMPPQTLDEVIALYAESYVFAERLFSQLCVQGGMRPVHVAALIAPGMFARPTNAEWDEFEKHNPSWTRESMPEFVERAVGAASMPEALNQGFSMAPYTDEAQGGERAPSSSTDRRKQLLQRRSPAVYEQQGVIRNVENGHGMPVYLLCLGLDKWLYGVLVIEASFRSCRAEPGKMSSIITMTTAPCATTKSSRVSSHQELTARLKAGLQTLRSMCADKSILFPTQKYIVGKLLQKCTSATATTNFPRLQGPENSCMTTRAVLPRD</sequence>
<feature type="compositionally biased region" description="Acidic residues" evidence="5">
    <location>
        <begin position="443"/>
        <end position="454"/>
    </location>
</feature>
<dbReference type="KEGG" id="smo:SELMODRAFT_413979"/>
<proteinExistence type="predicted"/>
<dbReference type="InterPro" id="IPR001680">
    <property type="entry name" value="WD40_rpt"/>
</dbReference>
<evidence type="ECO:0000256" key="1">
    <source>
        <dbReference type="ARBA" id="ARBA00004123"/>
    </source>
</evidence>
<evidence type="ECO:0000256" key="4">
    <source>
        <dbReference type="ARBA" id="ARBA00023242"/>
    </source>
</evidence>
<keyword evidence="7" id="KW-1185">Reference proteome</keyword>
<evidence type="ECO:0000313" key="6">
    <source>
        <dbReference type="EMBL" id="EFJ25198.1"/>
    </source>
</evidence>
<gene>
    <name evidence="6" type="ORF">SELMODRAFT_413979</name>
</gene>
<feature type="compositionally biased region" description="Pro residues" evidence="5">
    <location>
        <begin position="342"/>
        <end position="351"/>
    </location>
</feature>
<evidence type="ECO:0000256" key="3">
    <source>
        <dbReference type="ARBA" id="ARBA00022737"/>
    </source>
</evidence>
<feature type="compositionally biased region" description="Polar residues" evidence="5">
    <location>
        <begin position="383"/>
        <end position="394"/>
    </location>
</feature>
<dbReference type="Gene3D" id="2.130.10.10">
    <property type="entry name" value="YVTN repeat-like/Quinoprotein amine dehydrogenase"/>
    <property type="match status" value="2"/>
</dbReference>
<evidence type="ECO:0008006" key="8">
    <source>
        <dbReference type="Google" id="ProtNLM"/>
    </source>
</evidence>
<keyword evidence="2" id="KW-0853">WD repeat</keyword>
<evidence type="ECO:0000313" key="7">
    <source>
        <dbReference type="Proteomes" id="UP000001514"/>
    </source>
</evidence>
<dbReference type="Gramene" id="EFJ25198">
    <property type="protein sequence ID" value="EFJ25198"/>
    <property type="gene ID" value="SELMODRAFT_413979"/>
</dbReference>
<dbReference type="InParanoid" id="D8RR87"/>
<dbReference type="Proteomes" id="UP000001514">
    <property type="component" value="Unassembled WGS sequence"/>
</dbReference>
<dbReference type="EMBL" id="GL377587">
    <property type="protein sequence ID" value="EFJ25198.1"/>
    <property type="molecule type" value="Genomic_DNA"/>
</dbReference>
<dbReference type="SMART" id="SM00320">
    <property type="entry name" value="WD40"/>
    <property type="match status" value="2"/>
</dbReference>
<comment type="subcellular location">
    <subcellularLocation>
        <location evidence="1">Nucleus</location>
    </subcellularLocation>
</comment>
<dbReference type="GO" id="GO:0048188">
    <property type="term" value="C:Set1C/COMPASS complex"/>
    <property type="evidence" value="ECO:0000318"/>
    <property type="project" value="GO_Central"/>
</dbReference>
<keyword evidence="3" id="KW-0677">Repeat</keyword>
<keyword evidence="4" id="KW-0539">Nucleus</keyword>
<feature type="compositionally biased region" description="Basic residues" evidence="5">
    <location>
        <begin position="426"/>
        <end position="436"/>
    </location>
</feature>
<accession>D8RR87</accession>
<dbReference type="SUPFAM" id="SSF50998">
    <property type="entry name" value="Quinoprotein alcohol dehydrogenase-like"/>
    <property type="match status" value="1"/>
</dbReference>
<feature type="region of interest" description="Disordered" evidence="5">
    <location>
        <begin position="294"/>
        <end position="316"/>
    </location>
</feature>
<dbReference type="PANTHER" id="PTHR44040:SF1">
    <property type="entry name" value="RETINOBLASTOMA-BINDING PROTEIN 5"/>
    <property type="match status" value="1"/>
</dbReference>
<dbReference type="AlphaFoldDB" id="D8RR87"/>
<dbReference type="InterPro" id="IPR011047">
    <property type="entry name" value="Quinoprotein_ADH-like_sf"/>
</dbReference>
<name>D8RR87_SELML</name>
<protein>
    <recommendedName>
        <fullName evidence="8">Minichromosome loss protein Mcl1 middle region domain-containing protein</fullName>
    </recommendedName>
</protein>